<name>A0AAJ1AJF7_9BACT</name>
<sequence>MRRVRALFDNGQSGWPHGAHIPLRVSGEDPTIHLLERLFGEGKRHTKVIPRFTSESSGLTLLFAVFVDTSEGWRGVRMPAYIVERLEQITEHPGSEWEDLDLMKLAA</sequence>
<protein>
    <submittedName>
        <fullName evidence="1">Uncharacterized protein</fullName>
    </submittedName>
</protein>
<dbReference type="AlphaFoldDB" id="A0AAJ1AJF7"/>
<dbReference type="EMBL" id="JAIOIU010000065">
    <property type="protein sequence ID" value="MBZ0159591.1"/>
    <property type="molecule type" value="Genomic_DNA"/>
</dbReference>
<accession>A0AAJ1AJF7</accession>
<proteinExistence type="predicted"/>
<evidence type="ECO:0000313" key="1">
    <source>
        <dbReference type="EMBL" id="MBZ0159591.1"/>
    </source>
</evidence>
<organism evidence="1 2">
    <name type="scientific">Candidatus Methylomirabilis tolerans</name>
    <dbReference type="NCBI Taxonomy" id="3123416"/>
    <lineage>
        <taxon>Bacteria</taxon>
        <taxon>Candidatus Methylomirabilota</taxon>
        <taxon>Candidatus Methylomirabilia</taxon>
        <taxon>Candidatus Methylomirabilales</taxon>
        <taxon>Candidatus Methylomirabilaceae</taxon>
        <taxon>Candidatus Methylomirabilis</taxon>
    </lineage>
</organism>
<comment type="caution">
    <text evidence="1">The sequence shown here is derived from an EMBL/GenBank/DDBJ whole genome shotgun (WGS) entry which is preliminary data.</text>
</comment>
<gene>
    <name evidence="1" type="ORF">K8G79_05585</name>
</gene>
<evidence type="ECO:0000313" key="2">
    <source>
        <dbReference type="Proteomes" id="UP001197609"/>
    </source>
</evidence>
<dbReference type="Proteomes" id="UP001197609">
    <property type="component" value="Unassembled WGS sequence"/>
</dbReference>
<reference evidence="1 2" key="1">
    <citation type="journal article" date="2021" name="bioRxiv">
        <title>Unraveling nitrogen, sulfur and carbon metabolic pathways and microbial community transcriptional responses to substrate deprivation and toxicity stresses in a bioreactor mimicking anoxic brackish coastal sediment conditions.</title>
        <authorList>
            <person name="Martins P.D."/>
            <person name="Echeveste M.J."/>
            <person name="Arshad A."/>
            <person name="Kurth J."/>
            <person name="Ouboter H."/>
            <person name="Jetten M.S.M."/>
            <person name="Welte C.U."/>
        </authorList>
    </citation>
    <scope>NUCLEOTIDE SEQUENCE [LARGE SCALE GENOMIC DNA]</scope>
    <source>
        <strain evidence="1">MAG_38</strain>
    </source>
</reference>